<dbReference type="InterPro" id="IPR001304">
    <property type="entry name" value="C-type_lectin-like"/>
</dbReference>
<evidence type="ECO:0000313" key="5">
    <source>
        <dbReference type="Proteomes" id="UP001208570"/>
    </source>
</evidence>
<feature type="region of interest" description="Disordered" evidence="1">
    <location>
        <begin position="322"/>
        <end position="346"/>
    </location>
</feature>
<feature type="domain" description="C-type lectin" evidence="3">
    <location>
        <begin position="92"/>
        <end position="193"/>
    </location>
</feature>
<reference evidence="4" key="1">
    <citation type="journal article" date="2023" name="Mol. Biol. Evol.">
        <title>Third-Generation Sequencing Reveals the Adaptive Role of the Epigenome in Three Deep-Sea Polychaetes.</title>
        <authorList>
            <person name="Perez M."/>
            <person name="Aroh O."/>
            <person name="Sun Y."/>
            <person name="Lan Y."/>
            <person name="Juniper S.K."/>
            <person name="Young C.R."/>
            <person name="Angers B."/>
            <person name="Qian P.Y."/>
        </authorList>
    </citation>
    <scope>NUCLEOTIDE SEQUENCE</scope>
    <source>
        <strain evidence="4">P08H-3</strain>
    </source>
</reference>
<accession>A0AAD9NJ25</accession>
<name>A0AAD9NJ25_9ANNE</name>
<dbReference type="CDD" id="cd00037">
    <property type="entry name" value="CLECT"/>
    <property type="match status" value="1"/>
</dbReference>
<dbReference type="InterPro" id="IPR016187">
    <property type="entry name" value="CTDL_fold"/>
</dbReference>
<dbReference type="SUPFAM" id="SSF56436">
    <property type="entry name" value="C-type lectin-like"/>
    <property type="match status" value="2"/>
</dbReference>
<comment type="caution">
    <text evidence="4">The sequence shown here is derived from an EMBL/GenBank/DDBJ whole genome shotgun (WGS) entry which is preliminary data.</text>
</comment>
<dbReference type="Gene3D" id="3.10.100.10">
    <property type="entry name" value="Mannose-Binding Protein A, subunit A"/>
    <property type="match status" value="1"/>
</dbReference>
<dbReference type="Pfam" id="PF00059">
    <property type="entry name" value="Lectin_C"/>
    <property type="match status" value="1"/>
</dbReference>
<feature type="transmembrane region" description="Helical" evidence="2">
    <location>
        <begin position="290"/>
        <end position="313"/>
    </location>
</feature>
<dbReference type="Proteomes" id="UP001208570">
    <property type="component" value="Unassembled WGS sequence"/>
</dbReference>
<proteinExistence type="predicted"/>
<keyword evidence="2" id="KW-0812">Transmembrane</keyword>
<protein>
    <recommendedName>
        <fullName evidence="3">C-type lectin domain-containing protein</fullName>
    </recommendedName>
</protein>
<evidence type="ECO:0000313" key="4">
    <source>
        <dbReference type="EMBL" id="KAK2170126.1"/>
    </source>
</evidence>
<organism evidence="4 5">
    <name type="scientific">Paralvinella palmiformis</name>
    <dbReference type="NCBI Taxonomy" id="53620"/>
    <lineage>
        <taxon>Eukaryota</taxon>
        <taxon>Metazoa</taxon>
        <taxon>Spiralia</taxon>
        <taxon>Lophotrochozoa</taxon>
        <taxon>Annelida</taxon>
        <taxon>Polychaeta</taxon>
        <taxon>Sedentaria</taxon>
        <taxon>Canalipalpata</taxon>
        <taxon>Terebellida</taxon>
        <taxon>Terebelliformia</taxon>
        <taxon>Alvinellidae</taxon>
        <taxon>Paralvinella</taxon>
    </lineage>
</organism>
<keyword evidence="5" id="KW-1185">Reference proteome</keyword>
<evidence type="ECO:0000256" key="1">
    <source>
        <dbReference type="SAM" id="MobiDB-lite"/>
    </source>
</evidence>
<sequence length="415" mass="47573">MIFDDYERKKSIDGKGICGNAIKLFTLFSYSMVWYDLANTILLFAVQLHQINADQTIMTGSSTTTTTTTTTTTMLKSLGNINYWLIRNSSGVTWHQAAGYCSHQYGGRLAIVDEVDKIKHIFDELTSLNYDITPAWLGARSNESLDKWMTVNGDNITTGQGLFEESYQDGNCLAIIQRYKTIFCGTKMSKYLCDLPKMLNNSHCNSAKSCPVLLTASDIDWFEARRRCIEAGGDLASVLNFDQLPIQFPDMSNVFVIVGGYRRPWWWMSNGTFRSFPPTTNEERRQENPYIISIGCLAVGMLTSIFVNVILYIQLRRERKMREREQRRHEDKTKLRSDQDESGIKATESSSYYQDIDLYYHQGETELRLETINTEPSSHYQQLHFGHPQSDLELHLETNSAEPSSRYQRLVIGHP</sequence>
<evidence type="ECO:0000256" key="2">
    <source>
        <dbReference type="SAM" id="Phobius"/>
    </source>
</evidence>
<gene>
    <name evidence="4" type="ORF">LSH36_4g10040</name>
</gene>
<keyword evidence="2" id="KW-1133">Transmembrane helix</keyword>
<feature type="compositionally biased region" description="Basic and acidic residues" evidence="1">
    <location>
        <begin position="322"/>
        <end position="343"/>
    </location>
</feature>
<dbReference type="InterPro" id="IPR016186">
    <property type="entry name" value="C-type_lectin-like/link_sf"/>
</dbReference>
<dbReference type="AlphaFoldDB" id="A0AAD9NJ25"/>
<keyword evidence="2" id="KW-0472">Membrane</keyword>
<evidence type="ECO:0000259" key="3">
    <source>
        <dbReference type="Pfam" id="PF00059"/>
    </source>
</evidence>
<dbReference type="EMBL" id="JAODUP010000004">
    <property type="protein sequence ID" value="KAK2170126.1"/>
    <property type="molecule type" value="Genomic_DNA"/>
</dbReference>